<protein>
    <submittedName>
        <fullName evidence="1">Uncharacterized protein</fullName>
    </submittedName>
</protein>
<comment type="caution">
    <text evidence="1">The sequence shown here is derived from an EMBL/GenBank/DDBJ whole genome shotgun (WGS) entry which is preliminary data.</text>
</comment>
<reference evidence="1 2" key="1">
    <citation type="submission" date="2017-09" db="EMBL/GenBank/DDBJ databases">
        <title>Depth-based differentiation of microbial function through sediment-hosted aquifers and enrichment of novel symbionts in the deep terrestrial subsurface.</title>
        <authorList>
            <person name="Probst A.J."/>
            <person name="Ladd B."/>
            <person name="Jarett J.K."/>
            <person name="Geller-Mcgrath D.E."/>
            <person name="Sieber C.M."/>
            <person name="Emerson J.B."/>
            <person name="Anantharaman K."/>
            <person name="Thomas B.C."/>
            <person name="Malmstrom R."/>
            <person name="Stieglmeier M."/>
            <person name="Klingl A."/>
            <person name="Woyke T."/>
            <person name="Ryan C.M."/>
            <person name="Banfield J.F."/>
        </authorList>
    </citation>
    <scope>NUCLEOTIDE SEQUENCE [LARGE SCALE GENOMIC DNA]</scope>
    <source>
        <strain evidence="1">CG11_big_fil_rev_8_21_14_0_20_40_24</strain>
    </source>
</reference>
<dbReference type="AlphaFoldDB" id="A0A2H0K9U7"/>
<evidence type="ECO:0000313" key="2">
    <source>
        <dbReference type="Proteomes" id="UP000229834"/>
    </source>
</evidence>
<dbReference type="Proteomes" id="UP000229834">
    <property type="component" value="Unassembled WGS sequence"/>
</dbReference>
<accession>A0A2H0K9U7</accession>
<name>A0A2H0K9U7_9BACT</name>
<sequence length="69" mass="8227">MEFDDTLILVKIISQQLRAVREAIETLNYMTYCAGKGRPHEPEELQRIISYIRLHQKNLDWRIKTLIGR</sequence>
<organism evidence="1 2">
    <name type="scientific">Candidatus Zambryskibacteria bacterium CG11_big_fil_rev_8_21_14_0_20_40_24</name>
    <dbReference type="NCBI Taxonomy" id="1975116"/>
    <lineage>
        <taxon>Bacteria</taxon>
        <taxon>Candidatus Zambryskiibacteriota</taxon>
    </lineage>
</organism>
<gene>
    <name evidence="1" type="ORF">COV95_00275</name>
</gene>
<dbReference type="EMBL" id="PCVC01000008">
    <property type="protein sequence ID" value="PIQ67154.1"/>
    <property type="molecule type" value="Genomic_DNA"/>
</dbReference>
<proteinExistence type="predicted"/>
<evidence type="ECO:0000313" key="1">
    <source>
        <dbReference type="EMBL" id="PIQ67154.1"/>
    </source>
</evidence>